<dbReference type="EMBL" id="JASCTH010000006">
    <property type="protein sequence ID" value="MDI6099276.1"/>
    <property type="molecule type" value="Genomic_DNA"/>
</dbReference>
<evidence type="ECO:0000313" key="2">
    <source>
        <dbReference type="EMBL" id="MDI6099276.1"/>
    </source>
</evidence>
<dbReference type="Gene3D" id="3.30.420.10">
    <property type="entry name" value="Ribonuclease H-like superfamily/Ribonuclease H"/>
    <property type="match status" value="1"/>
</dbReference>
<dbReference type="InterPro" id="IPR038717">
    <property type="entry name" value="Tc1-like_DDE_dom"/>
</dbReference>
<gene>
    <name evidence="2" type="ORF">QLQ12_11795</name>
</gene>
<reference evidence="2 3" key="1">
    <citation type="submission" date="2023-05" db="EMBL/GenBank/DDBJ databases">
        <title>Actinoplanes sp. NEAU-A12 genome sequencing.</title>
        <authorList>
            <person name="Wang Z.-S."/>
        </authorList>
    </citation>
    <scope>NUCLEOTIDE SEQUENCE [LARGE SCALE GENOMIC DNA]</scope>
    <source>
        <strain evidence="2 3">NEAU-A12</strain>
    </source>
</reference>
<evidence type="ECO:0000313" key="3">
    <source>
        <dbReference type="Proteomes" id="UP001241758"/>
    </source>
</evidence>
<comment type="caution">
    <text evidence="2">The sequence shown here is derived from an EMBL/GenBank/DDBJ whole genome shotgun (WGS) entry which is preliminary data.</text>
</comment>
<keyword evidence="3" id="KW-1185">Reference proteome</keyword>
<feature type="domain" description="Tc1-like transposase DDE" evidence="1">
    <location>
        <begin position="76"/>
        <end position="135"/>
    </location>
</feature>
<evidence type="ECO:0000259" key="1">
    <source>
        <dbReference type="Pfam" id="PF13358"/>
    </source>
</evidence>
<protein>
    <submittedName>
        <fullName evidence="2">Transposase</fullName>
    </submittedName>
</protein>
<sequence>MAAAAEGPDLVTAWPNARVVSVTGKGSGRVSMATVLAVRPGLRARLFYRIHIYRGRKKEPKGFGEADYMLLLCAVHTQLRAPIIVVWDNLNHHVSAAMRAFVDTHDWLMVVQLPGYAPGLNPTENVWSHLKRGIGNLAPCTIAQLAAIVRSRLKSLEYRPALLDAFLTGTGLALDPQPP</sequence>
<dbReference type="Proteomes" id="UP001241758">
    <property type="component" value="Unassembled WGS sequence"/>
</dbReference>
<proteinExistence type="predicted"/>
<name>A0ABT6WHS3_9ACTN</name>
<organism evidence="2 3">
    <name type="scientific">Actinoplanes sandaracinus</name>
    <dbReference type="NCBI Taxonomy" id="3045177"/>
    <lineage>
        <taxon>Bacteria</taxon>
        <taxon>Bacillati</taxon>
        <taxon>Actinomycetota</taxon>
        <taxon>Actinomycetes</taxon>
        <taxon>Micromonosporales</taxon>
        <taxon>Micromonosporaceae</taxon>
        <taxon>Actinoplanes</taxon>
    </lineage>
</organism>
<accession>A0ABT6WHS3</accession>
<dbReference type="Pfam" id="PF13358">
    <property type="entry name" value="DDE_3"/>
    <property type="match status" value="1"/>
</dbReference>
<dbReference type="InterPro" id="IPR036397">
    <property type="entry name" value="RNaseH_sf"/>
</dbReference>
<dbReference type="RefSeq" id="WP_282759353.1">
    <property type="nucleotide sequence ID" value="NZ_JASCTH010000006.1"/>
</dbReference>